<dbReference type="PANTHER" id="PTHR18929">
    <property type="entry name" value="PROTEIN DISULFIDE ISOMERASE"/>
    <property type="match status" value="1"/>
</dbReference>
<comment type="similarity">
    <text evidence="3">Belongs to the protein disulfide isomerase family.</text>
</comment>
<dbReference type="GO" id="GO:0005788">
    <property type="term" value="C:endoplasmic reticulum lumen"/>
    <property type="evidence" value="ECO:0007669"/>
    <property type="project" value="UniProtKB-SubCell"/>
</dbReference>
<reference evidence="9" key="1">
    <citation type="submission" date="2016-10" db="EMBL/GenBank/DDBJ databases">
        <authorList>
            <person name="Benchimol M."/>
            <person name="Almeida L.G."/>
            <person name="Vasconcelos A.T."/>
            <person name="Perreira-Neves A."/>
            <person name="Rosa I.A."/>
            <person name="Tasca T."/>
            <person name="Bogo M.R."/>
            <person name="de Souza W."/>
        </authorList>
    </citation>
    <scope>NUCLEOTIDE SEQUENCE [LARGE SCALE GENOMIC DNA]</scope>
    <source>
        <strain evidence="9">K</strain>
    </source>
</reference>
<dbReference type="SUPFAM" id="SSF52833">
    <property type="entry name" value="Thioredoxin-like"/>
    <property type="match status" value="1"/>
</dbReference>
<organism evidence="9 10">
    <name type="scientific">Tritrichomonas foetus</name>
    <dbReference type="NCBI Taxonomy" id="1144522"/>
    <lineage>
        <taxon>Eukaryota</taxon>
        <taxon>Metamonada</taxon>
        <taxon>Parabasalia</taxon>
        <taxon>Tritrichomonadida</taxon>
        <taxon>Tritrichomonadidae</taxon>
        <taxon>Tritrichomonas</taxon>
    </lineage>
</organism>
<comment type="subcellular location">
    <subcellularLocation>
        <location evidence="2">Endoplasmic reticulum lumen</location>
    </subcellularLocation>
</comment>
<dbReference type="GO" id="GO:0003756">
    <property type="term" value="F:protein disulfide isomerase activity"/>
    <property type="evidence" value="ECO:0007669"/>
    <property type="project" value="UniProtKB-EC"/>
</dbReference>
<dbReference type="GO" id="GO:0034976">
    <property type="term" value="P:response to endoplasmic reticulum stress"/>
    <property type="evidence" value="ECO:0007669"/>
    <property type="project" value="TreeGrafter"/>
</dbReference>
<dbReference type="EMBL" id="MLAK01000556">
    <property type="protein sequence ID" value="OHT12760.1"/>
    <property type="molecule type" value="Genomic_DNA"/>
</dbReference>
<dbReference type="InterPro" id="IPR036249">
    <property type="entry name" value="Thioredoxin-like_sf"/>
</dbReference>
<protein>
    <recommendedName>
        <fullName evidence="4">protein disulfide-isomerase</fullName>
        <ecNumber evidence="4">5.3.4.1</ecNumber>
    </recommendedName>
</protein>
<keyword evidence="10" id="KW-1185">Reference proteome</keyword>
<dbReference type="Pfam" id="PF00085">
    <property type="entry name" value="Thioredoxin"/>
    <property type="match status" value="1"/>
</dbReference>
<evidence type="ECO:0000256" key="2">
    <source>
        <dbReference type="ARBA" id="ARBA00004319"/>
    </source>
</evidence>
<evidence type="ECO:0000256" key="5">
    <source>
        <dbReference type="ARBA" id="ARBA00022824"/>
    </source>
</evidence>
<keyword evidence="6" id="KW-0413">Isomerase</keyword>
<dbReference type="RefSeq" id="XP_068365896.1">
    <property type="nucleotide sequence ID" value="XM_068499509.1"/>
</dbReference>
<accession>A0A1J4KPB6</accession>
<dbReference type="EC" id="5.3.4.1" evidence="4"/>
<dbReference type="GO" id="GO:0006457">
    <property type="term" value="P:protein folding"/>
    <property type="evidence" value="ECO:0007669"/>
    <property type="project" value="TreeGrafter"/>
</dbReference>
<sequence length="410" mass="47130">MLDFMDYAIFKYKENVSFARANYSLAADYDCSREPCILAFNEDRMLNIGEAPFDLTLFAVWAQHVFNPKSIRLNFTEQIRAFFNLEGVNVIGVDTEDAPSTIPSNLPFYSTTAKALSRFQINVPKGIYIYRHIDRQFIPYNGNFAEESKSIFSPPNIYQKSTKEFFSGFLVSDDQDAQPEIDAITKIYAKHSAKTDFVLVSDRQGRDIISMGSLSKAHPPYFFTFHRDNFSLGRYLVFDEKRFDSEFLDGYLTRIEQGKENFSHISAVLNDPPDATFRQVNTDTYHKTVNDPERDILVAITAPWCHHCKDFKPVLNISSQLLKNEKVGFYWIDGTTNELPSDFPSFDGYPTLFLFAAKNKTASTFDGKRTVSGILEYLHKEGSFNFTDPEFNQTEIDERLLVLRAIEHKK</sequence>
<keyword evidence="7" id="KW-0676">Redox-active center</keyword>
<dbReference type="VEuPathDB" id="TrichDB:TRFO_17305"/>
<dbReference type="AlphaFoldDB" id="A0A1J4KPB6"/>
<evidence type="ECO:0000256" key="3">
    <source>
        <dbReference type="ARBA" id="ARBA00006347"/>
    </source>
</evidence>
<evidence type="ECO:0000256" key="1">
    <source>
        <dbReference type="ARBA" id="ARBA00001182"/>
    </source>
</evidence>
<dbReference type="InterPro" id="IPR013766">
    <property type="entry name" value="Thioredoxin_domain"/>
</dbReference>
<evidence type="ECO:0000259" key="8">
    <source>
        <dbReference type="PROSITE" id="PS51352"/>
    </source>
</evidence>
<proteinExistence type="inferred from homology"/>
<comment type="caution">
    <text evidence="9">The sequence shown here is derived from an EMBL/GenBank/DDBJ whole genome shotgun (WGS) entry which is preliminary data.</text>
</comment>
<evidence type="ECO:0000313" key="10">
    <source>
        <dbReference type="Proteomes" id="UP000179807"/>
    </source>
</evidence>
<dbReference type="PROSITE" id="PS51352">
    <property type="entry name" value="THIOREDOXIN_2"/>
    <property type="match status" value="1"/>
</dbReference>
<gene>
    <name evidence="9" type="ORF">TRFO_17305</name>
</gene>
<evidence type="ECO:0000256" key="4">
    <source>
        <dbReference type="ARBA" id="ARBA00012723"/>
    </source>
</evidence>
<feature type="domain" description="Thioredoxin" evidence="8">
    <location>
        <begin position="266"/>
        <end position="383"/>
    </location>
</feature>
<dbReference type="Gene3D" id="3.40.30.10">
    <property type="entry name" value="Glutaredoxin"/>
    <property type="match status" value="1"/>
</dbReference>
<evidence type="ECO:0000256" key="6">
    <source>
        <dbReference type="ARBA" id="ARBA00023235"/>
    </source>
</evidence>
<evidence type="ECO:0000256" key="7">
    <source>
        <dbReference type="ARBA" id="ARBA00023284"/>
    </source>
</evidence>
<name>A0A1J4KPB6_9EUKA</name>
<dbReference type="GeneID" id="94834213"/>
<keyword evidence="5" id="KW-0256">Endoplasmic reticulum</keyword>
<evidence type="ECO:0000313" key="9">
    <source>
        <dbReference type="EMBL" id="OHT12760.1"/>
    </source>
</evidence>
<dbReference type="PANTHER" id="PTHR18929:SF132">
    <property type="entry name" value="PROTEIN DISULFIDE-ISOMERASE A3"/>
    <property type="match status" value="1"/>
</dbReference>
<dbReference type="OrthoDB" id="427280at2759"/>
<comment type="catalytic activity">
    <reaction evidence="1">
        <text>Catalyzes the rearrangement of -S-S- bonds in proteins.</text>
        <dbReference type="EC" id="5.3.4.1"/>
    </reaction>
</comment>
<dbReference type="Proteomes" id="UP000179807">
    <property type="component" value="Unassembled WGS sequence"/>
</dbReference>